<gene>
    <name evidence="1" type="ORF">EI16_09245</name>
</gene>
<organism evidence="1 2">
    <name type="scientific">Hydrogenovibrio marinus</name>
    <dbReference type="NCBI Taxonomy" id="28885"/>
    <lineage>
        <taxon>Bacteria</taxon>
        <taxon>Pseudomonadati</taxon>
        <taxon>Pseudomonadota</taxon>
        <taxon>Gammaproteobacteria</taxon>
        <taxon>Thiotrichales</taxon>
        <taxon>Piscirickettsiaceae</taxon>
        <taxon>Hydrogenovibrio</taxon>
    </lineage>
</organism>
<evidence type="ECO:0000313" key="2">
    <source>
        <dbReference type="Proteomes" id="UP000027341"/>
    </source>
</evidence>
<dbReference type="Proteomes" id="UP000027341">
    <property type="component" value="Unassembled WGS sequence"/>
</dbReference>
<keyword evidence="2" id="KW-1185">Reference proteome</keyword>
<protein>
    <submittedName>
        <fullName evidence="1">Uncharacterized protein</fullName>
    </submittedName>
</protein>
<accession>A0A066ZRK3</accession>
<dbReference type="AlphaFoldDB" id="A0A066ZRK3"/>
<dbReference type="EMBL" id="JMIU01000001">
    <property type="protein sequence ID" value="KDN96443.1"/>
    <property type="molecule type" value="Genomic_DNA"/>
</dbReference>
<evidence type="ECO:0000313" key="1">
    <source>
        <dbReference type="EMBL" id="KDN96443.1"/>
    </source>
</evidence>
<sequence length="135" mass="15317">MKASIVAKVPFHFRGELHEPSAVIDLENWARRNLNKSSDLYGLVAEASGMNPYGYELEVMEVSEMVFESPTGRAVDFYDGENQLFDFDGFREDWQLELSFQGLSRISEQYLSEPLVKGSEMHQALQAAYLLGQNS</sequence>
<reference evidence="1 2" key="1">
    <citation type="submission" date="2014-04" db="EMBL/GenBank/DDBJ databases">
        <title>Draft genome sequence of Hydrogenovibrio marinus MH-110, a model organism for aerobic H2 metabolism.</title>
        <authorList>
            <person name="Cha H.J."/>
            <person name="Jo B.H."/>
            <person name="Hwang B.H."/>
        </authorList>
    </citation>
    <scope>NUCLEOTIDE SEQUENCE [LARGE SCALE GENOMIC DNA]</scope>
    <source>
        <strain evidence="1 2">MH-110</strain>
    </source>
</reference>
<name>A0A066ZRK3_HYDMR</name>
<dbReference type="RefSeq" id="WP_155837695.1">
    <property type="nucleotide sequence ID" value="NZ_AP020335.1"/>
</dbReference>
<proteinExistence type="predicted"/>
<comment type="caution">
    <text evidence="1">The sequence shown here is derived from an EMBL/GenBank/DDBJ whole genome shotgun (WGS) entry which is preliminary data.</text>
</comment>